<feature type="compositionally biased region" description="Low complexity" evidence="1">
    <location>
        <begin position="160"/>
        <end position="185"/>
    </location>
</feature>
<reference evidence="3 4" key="1">
    <citation type="submission" date="2020-04" db="EMBL/GenBank/DDBJ databases">
        <authorList>
            <person name="Laetsch R D."/>
            <person name="Stevens L."/>
            <person name="Kumar S."/>
            <person name="Blaxter L. M."/>
        </authorList>
    </citation>
    <scope>NUCLEOTIDE SEQUENCE [LARGE SCALE GENOMIC DNA]</scope>
</reference>
<organism evidence="3 4">
    <name type="scientific">Caenorhabditis bovis</name>
    <dbReference type="NCBI Taxonomy" id="2654633"/>
    <lineage>
        <taxon>Eukaryota</taxon>
        <taxon>Metazoa</taxon>
        <taxon>Ecdysozoa</taxon>
        <taxon>Nematoda</taxon>
        <taxon>Chromadorea</taxon>
        <taxon>Rhabditida</taxon>
        <taxon>Rhabditina</taxon>
        <taxon>Rhabditomorpha</taxon>
        <taxon>Rhabditoidea</taxon>
        <taxon>Rhabditidae</taxon>
        <taxon>Peloderinae</taxon>
        <taxon>Caenorhabditis</taxon>
    </lineage>
</organism>
<proteinExistence type="predicted"/>
<dbReference type="PROSITE" id="PS51406">
    <property type="entry name" value="FIBRINOGEN_C_2"/>
    <property type="match status" value="1"/>
</dbReference>
<name>A0A8S1F6Y4_9PELO</name>
<dbReference type="InterPro" id="IPR002181">
    <property type="entry name" value="Fibrinogen_a/b/g_C_dom"/>
</dbReference>
<feature type="region of interest" description="Disordered" evidence="1">
    <location>
        <begin position="160"/>
        <end position="190"/>
    </location>
</feature>
<dbReference type="InterPro" id="IPR014716">
    <property type="entry name" value="Fibrinogen_a/b/g_C_1"/>
</dbReference>
<dbReference type="AlphaFoldDB" id="A0A8S1F6Y4"/>
<sequence>MPHAVFALSLAATDSIKADDPTYFKLLIRDIDNPSGQLNDGSLCSSFEFAGVGCNMTLQAGVSTTTAHSITLSEAIAITTGSNKAVGLNLIVADSSPASELTGFSVHIVLKSGSNLIDDYVFNVSTSDPTGFASYSNSRDAAKPTFVSIAWASNLPPPATTTFAPSTTQGSTVSPTSPPSTTTAPKLPIDCNDIEQDDRTDGEKTIYPDGVTPIKLSIAETFSRGPSCVETNFNATFDEYKSALGCSDHGDGNYWMGLNAMHNLTNSGKDYALRIDLCCKKKPVQTLIYHQFKIDDESSNYTLRATADISGIGLDFSSGAKDINAPFATPDRYIRPNSIASCDILEYEDDGNKVQKYGGWWYGSCGNNLNGALLDSNSLGDSCSIKNFSRVKELGIAMKTTTGTNSGGWNLDLVSYDRVRMAVFDFDSLMIDDRDKFCAN</sequence>
<accession>A0A8S1F6Y4</accession>
<dbReference type="Gene3D" id="3.90.215.10">
    <property type="entry name" value="Gamma Fibrinogen, chain A, domain 1"/>
    <property type="match status" value="1"/>
</dbReference>
<protein>
    <recommendedName>
        <fullName evidence="2">Fibrinogen C-terminal domain-containing protein</fullName>
    </recommendedName>
</protein>
<dbReference type="EMBL" id="CADEPM010000009">
    <property type="protein sequence ID" value="CAB3409614.1"/>
    <property type="molecule type" value="Genomic_DNA"/>
</dbReference>
<gene>
    <name evidence="3" type="ORF">CBOVIS_LOCUS11247</name>
</gene>
<dbReference type="OrthoDB" id="7952570at2759"/>
<dbReference type="GO" id="GO:0005615">
    <property type="term" value="C:extracellular space"/>
    <property type="evidence" value="ECO:0007669"/>
    <property type="project" value="TreeGrafter"/>
</dbReference>
<evidence type="ECO:0000313" key="3">
    <source>
        <dbReference type="EMBL" id="CAB3409614.1"/>
    </source>
</evidence>
<dbReference type="SMART" id="SM00186">
    <property type="entry name" value="FBG"/>
    <property type="match status" value="1"/>
</dbReference>
<evidence type="ECO:0000313" key="4">
    <source>
        <dbReference type="Proteomes" id="UP000494206"/>
    </source>
</evidence>
<dbReference type="InterPro" id="IPR036056">
    <property type="entry name" value="Fibrinogen-like_C"/>
</dbReference>
<feature type="domain" description="Fibrinogen C-terminal" evidence="2">
    <location>
        <begin position="182"/>
        <end position="371"/>
    </location>
</feature>
<evidence type="ECO:0000256" key="1">
    <source>
        <dbReference type="SAM" id="MobiDB-lite"/>
    </source>
</evidence>
<comment type="caution">
    <text evidence="3">The sequence shown here is derived from an EMBL/GenBank/DDBJ whole genome shotgun (WGS) entry which is preliminary data.</text>
</comment>
<dbReference type="PANTHER" id="PTHR19143">
    <property type="entry name" value="FIBRINOGEN/TENASCIN/ANGIOPOEITIN"/>
    <property type="match status" value="1"/>
</dbReference>
<dbReference type="SUPFAM" id="SSF56496">
    <property type="entry name" value="Fibrinogen C-terminal domain-like"/>
    <property type="match status" value="1"/>
</dbReference>
<dbReference type="Pfam" id="PF00147">
    <property type="entry name" value="Fibrinogen_C"/>
    <property type="match status" value="1"/>
</dbReference>
<dbReference type="Proteomes" id="UP000494206">
    <property type="component" value="Unassembled WGS sequence"/>
</dbReference>
<keyword evidence="4" id="KW-1185">Reference proteome</keyword>
<dbReference type="PANTHER" id="PTHR19143:SF444">
    <property type="entry name" value="PROTEIN SCABROUS"/>
    <property type="match status" value="1"/>
</dbReference>
<dbReference type="InterPro" id="IPR050373">
    <property type="entry name" value="Fibrinogen_C-term_domain"/>
</dbReference>
<evidence type="ECO:0000259" key="2">
    <source>
        <dbReference type="PROSITE" id="PS51406"/>
    </source>
</evidence>